<evidence type="ECO:0008006" key="2">
    <source>
        <dbReference type="Google" id="ProtNLM"/>
    </source>
</evidence>
<dbReference type="AlphaFoldDB" id="A0A381S0N6"/>
<protein>
    <recommendedName>
        <fullName evidence="2">Glycosyl hydrolase 36 catalytic domain-containing protein</fullName>
    </recommendedName>
</protein>
<proteinExistence type="predicted"/>
<sequence>MPPFFMSIVSNSDLWMFLSSNGALTAGRTNPDHALFPYYTDDRIHDSHDITGNKTIVFVRKSDKIYLWEPFSSNCHGVYQIDRDIYKNILGNHVIFEETNRDLNITFRYGWNNCDEYGFIKKSQIINNNKEPVEINVCDGLQNILPSGIDKRFQLEYSTLADGYKKSELFPETNIGLYMLSSIPVDRAEPNEALMTSVVWSIGIPNASILLSSTQLDLFRKTTEVVQEHNIRARRGSYFVQSSFTLDAHQEKGWDIIADIDKTQSQISALAHSLINDKNGAKKIDKAIAKSNQGLLEKISKADGIQLTNNSLNNFRHSANTLFNIMRGGLFEDNYLIDKHDFLSFLKQANKTKYATYKSLLNQLPDELHLEDITSIGNHDIERYCFEYLPLSFSRRHGDPSRPWNNFSIDIKDQQGNKTFEYQGNWRDIFQNWEALTLSFPDYIESMITKFVNASTADGYNPYRIERDGFDWDTLDPDDTWTYIGYWGDHQIIYLLKLLEGSHKYHPGKLLSLLNKEIYTYANIPYKIKPYSEIIEDHYNTVDFDFELNQRINKRVEKFGTDGKLIQDQNGNIYHVSLLEKLLVPALVKFSNYIPQAGIWMNTQRPEWNDANNALVGNGTSMVTLYYLRRYIIFLQEVLEGADLDRVSISNEVCEFLYNITEGLQSFHSVLSKTISDQDRKNFTDVLSTAGSEYRANIYSNGFSGEKSLLSILEIKKFFEISLIHIDHSIQSNEREDHLFNAYNLIRFDKNDGISIRYLYEMLEGQVSVLSSKFLKPEKAVVLLRALRSSSLYRKDQQSYILYPNRRLPHFMEKNIIPKNLANNSKILKQLIRDKRKDFIEIDIEGKIHFNSQFRNSRILKDALDQLDTYSEKDIQTVLNIYEEIFDHQSFTGRSGTFFKYEGLGSIYWHMVSKLLLAVNEIYYTAISTQTDQKTIDELKTIYYEIKEGIGIHKNPALYGAFPTDPYSHTPAHCGVQQPGMTGQVKEDYIARFGELGVYVKNGCVSFKPNLLKNSEFITKRDEFNFYNIHKEKTTIPLEKNSLAFTYIQIPIIYTLSDKDQITITLKNDERKTITGTELKPDISRSIFNRTGEINKIEVSIDHTLLN</sequence>
<reference evidence="1" key="1">
    <citation type="submission" date="2018-05" db="EMBL/GenBank/DDBJ databases">
        <authorList>
            <person name="Lanie J.A."/>
            <person name="Ng W.-L."/>
            <person name="Kazmierczak K.M."/>
            <person name="Andrzejewski T.M."/>
            <person name="Davidsen T.M."/>
            <person name="Wayne K.J."/>
            <person name="Tettelin H."/>
            <person name="Glass J.I."/>
            <person name="Rusch D."/>
            <person name="Podicherti R."/>
            <person name="Tsui H.-C.T."/>
            <person name="Winkler M.E."/>
        </authorList>
    </citation>
    <scope>NUCLEOTIDE SEQUENCE</scope>
</reference>
<name>A0A381S0N6_9ZZZZ</name>
<gene>
    <name evidence="1" type="ORF">METZ01_LOCUS49785</name>
</gene>
<accession>A0A381S0N6</accession>
<dbReference type="EMBL" id="UINC01002462">
    <property type="protein sequence ID" value="SUZ96931.1"/>
    <property type="molecule type" value="Genomic_DNA"/>
</dbReference>
<organism evidence="1">
    <name type="scientific">marine metagenome</name>
    <dbReference type="NCBI Taxonomy" id="408172"/>
    <lineage>
        <taxon>unclassified sequences</taxon>
        <taxon>metagenomes</taxon>
        <taxon>ecological metagenomes</taxon>
    </lineage>
</organism>
<evidence type="ECO:0000313" key="1">
    <source>
        <dbReference type="EMBL" id="SUZ96931.1"/>
    </source>
</evidence>